<reference evidence="2" key="1">
    <citation type="journal article" date="2010" name="Nat. Biotechnol.">
        <title>Draft genome sequence of the oilseed species Ricinus communis.</title>
        <authorList>
            <person name="Chan A.P."/>
            <person name="Crabtree J."/>
            <person name="Zhao Q."/>
            <person name="Lorenzi H."/>
            <person name="Orvis J."/>
            <person name="Puiu D."/>
            <person name="Melake-Berhan A."/>
            <person name="Jones K.M."/>
            <person name="Redman J."/>
            <person name="Chen G."/>
            <person name="Cahoon E.B."/>
            <person name="Gedil M."/>
            <person name="Stanke M."/>
            <person name="Haas B.J."/>
            <person name="Wortman J.R."/>
            <person name="Fraser-Liggett C.M."/>
            <person name="Ravel J."/>
            <person name="Rabinowicz P.D."/>
        </authorList>
    </citation>
    <scope>NUCLEOTIDE SEQUENCE [LARGE SCALE GENOMIC DNA]</scope>
    <source>
        <strain evidence="2">cv. Hale</strain>
    </source>
</reference>
<dbReference type="InParanoid" id="B9S2Q2"/>
<proteinExistence type="predicted"/>
<evidence type="ECO:0000313" key="2">
    <source>
        <dbReference type="Proteomes" id="UP000008311"/>
    </source>
</evidence>
<sequence length="68" mass="7722">MENKMLIDVMGLESVSRRAIVGCSNDSRMLVPPVRGSIKRKMLVLLYHKMKLLGRVAVHFISSTSRQH</sequence>
<protein>
    <submittedName>
        <fullName evidence="1">Uncharacterized protein</fullName>
    </submittedName>
</protein>
<gene>
    <name evidence="1" type="ORF">RCOM_0560050</name>
</gene>
<dbReference type="EMBL" id="EQ973853">
    <property type="protein sequence ID" value="EEF42057.1"/>
    <property type="molecule type" value="Genomic_DNA"/>
</dbReference>
<accession>B9S2Q2</accession>
<dbReference type="Proteomes" id="UP000008311">
    <property type="component" value="Unassembled WGS sequence"/>
</dbReference>
<dbReference type="AlphaFoldDB" id="B9S2Q2"/>
<name>B9S2Q2_RICCO</name>
<evidence type="ECO:0000313" key="1">
    <source>
        <dbReference type="EMBL" id="EEF42057.1"/>
    </source>
</evidence>
<organism evidence="1 2">
    <name type="scientific">Ricinus communis</name>
    <name type="common">Castor bean</name>
    <dbReference type="NCBI Taxonomy" id="3988"/>
    <lineage>
        <taxon>Eukaryota</taxon>
        <taxon>Viridiplantae</taxon>
        <taxon>Streptophyta</taxon>
        <taxon>Embryophyta</taxon>
        <taxon>Tracheophyta</taxon>
        <taxon>Spermatophyta</taxon>
        <taxon>Magnoliopsida</taxon>
        <taxon>eudicotyledons</taxon>
        <taxon>Gunneridae</taxon>
        <taxon>Pentapetalae</taxon>
        <taxon>rosids</taxon>
        <taxon>fabids</taxon>
        <taxon>Malpighiales</taxon>
        <taxon>Euphorbiaceae</taxon>
        <taxon>Acalyphoideae</taxon>
        <taxon>Acalypheae</taxon>
        <taxon>Ricinus</taxon>
    </lineage>
</organism>
<keyword evidence="2" id="KW-1185">Reference proteome</keyword>